<dbReference type="InterPro" id="IPR004839">
    <property type="entry name" value="Aminotransferase_I/II_large"/>
</dbReference>
<evidence type="ECO:0000313" key="5">
    <source>
        <dbReference type="Proteomes" id="UP000693970"/>
    </source>
</evidence>
<reference evidence="4" key="2">
    <citation type="submission" date="2021-04" db="EMBL/GenBank/DDBJ databases">
        <authorList>
            <person name="Podell S."/>
        </authorList>
    </citation>
    <scope>NUCLEOTIDE SEQUENCE</scope>
    <source>
        <strain evidence="4">Hildebrandi</strain>
    </source>
</reference>
<dbReference type="InterPro" id="IPR050478">
    <property type="entry name" value="Ethylene_sulfur-biosynth"/>
</dbReference>
<dbReference type="GO" id="GO:0006520">
    <property type="term" value="P:amino acid metabolic process"/>
    <property type="evidence" value="ECO:0007669"/>
    <property type="project" value="TreeGrafter"/>
</dbReference>
<dbReference type="EMBL" id="JAGRRH010000025">
    <property type="protein sequence ID" value="KAG7342102.1"/>
    <property type="molecule type" value="Genomic_DNA"/>
</dbReference>
<dbReference type="GO" id="GO:0030170">
    <property type="term" value="F:pyridoxal phosphate binding"/>
    <property type="evidence" value="ECO:0007669"/>
    <property type="project" value="InterPro"/>
</dbReference>
<dbReference type="Proteomes" id="UP000693970">
    <property type="component" value="Unassembled WGS sequence"/>
</dbReference>
<proteinExistence type="inferred from homology"/>
<protein>
    <submittedName>
        <fullName evidence="4">Aspartate/tyrosine/aromatic aminotransferase</fullName>
    </submittedName>
</protein>
<dbReference type="PANTHER" id="PTHR43795">
    <property type="entry name" value="BIFUNCTIONAL ASPARTATE AMINOTRANSFERASE AND GLUTAMATE/ASPARTATE-PREPHENATE AMINOTRANSFERASE-RELATED"/>
    <property type="match status" value="1"/>
</dbReference>
<comment type="caution">
    <text evidence="4">The sequence shown here is derived from an EMBL/GenBank/DDBJ whole genome shotgun (WGS) entry which is preliminary data.</text>
</comment>
<dbReference type="AlphaFoldDB" id="A0A9K3PC09"/>
<evidence type="ECO:0000256" key="1">
    <source>
        <dbReference type="ARBA" id="ARBA00007441"/>
    </source>
</evidence>
<dbReference type="InterPro" id="IPR004838">
    <property type="entry name" value="NHTrfase_class1_PyrdxlP-BS"/>
</dbReference>
<accession>A0A9K3PC09</accession>
<dbReference type="GO" id="GO:0008483">
    <property type="term" value="F:transaminase activity"/>
    <property type="evidence" value="ECO:0007669"/>
    <property type="project" value="UniProtKB-KW"/>
</dbReference>
<keyword evidence="2" id="KW-0663">Pyridoxal phosphate</keyword>
<organism evidence="4 5">
    <name type="scientific">Nitzschia inconspicua</name>
    <dbReference type="NCBI Taxonomy" id="303405"/>
    <lineage>
        <taxon>Eukaryota</taxon>
        <taxon>Sar</taxon>
        <taxon>Stramenopiles</taxon>
        <taxon>Ochrophyta</taxon>
        <taxon>Bacillariophyta</taxon>
        <taxon>Bacillariophyceae</taxon>
        <taxon>Bacillariophycidae</taxon>
        <taxon>Bacillariales</taxon>
        <taxon>Bacillariaceae</taxon>
        <taxon>Nitzschia</taxon>
    </lineage>
</organism>
<dbReference type="PROSITE" id="PS00105">
    <property type="entry name" value="AA_TRANSFER_CLASS_1"/>
    <property type="match status" value="1"/>
</dbReference>
<keyword evidence="4" id="KW-0032">Aminotransferase</keyword>
<evidence type="ECO:0000313" key="4">
    <source>
        <dbReference type="EMBL" id="KAG7342102.1"/>
    </source>
</evidence>
<dbReference type="CDD" id="cd00609">
    <property type="entry name" value="AAT_like"/>
    <property type="match status" value="1"/>
</dbReference>
<gene>
    <name evidence="4" type="ORF">IV203_007194</name>
</gene>
<dbReference type="Pfam" id="PF00155">
    <property type="entry name" value="Aminotran_1_2"/>
    <property type="match status" value="1"/>
</dbReference>
<dbReference type="OrthoDB" id="691673at2759"/>
<evidence type="ECO:0000256" key="2">
    <source>
        <dbReference type="ARBA" id="ARBA00022898"/>
    </source>
</evidence>
<evidence type="ECO:0000259" key="3">
    <source>
        <dbReference type="Pfam" id="PF00155"/>
    </source>
</evidence>
<name>A0A9K3PC09_9STRA</name>
<sequence>MPGKDDKQYVHAVALVSAFLFGASSLWRIRQISQERERKARSGQANPLTVGYVREGSVSRRCMRALAPSTPYLMSFLRGLEYPCDPTIRPEGFIALCVAENKLVMDVLSDRLQHSSATQAAFSDPTVYCYNSFLGLPVARQAAAYFLAKRFLLTEQQHEVTLDQALRRIRPDHIGICAGAGAALNSLFYLLGDEGDACLIPAPYYAAFESDMSVVSGIIPFAVHMANPTTGPSESELDLAYMEAKSQGLNPRFLLITNPNNPLGIIYKRDVLARAVTWARKRKVHSIFDEIYALSTHEKYGHGFESIIKILDNKLDDDVHFVWSVSKDFGASGLRVGVLYSQNETFLVGLSNLNVFSGVSHPIQMVVSELLTDDDFVDLYLDESRARLKQSYLICIEKLEEMVLPFVPVEAGQFVYVDFSSLLPEKTVAWEQRLSQLLIDYGRVILTPGESQRERMPGMFRICYAWVTPDVLKIGMERLSRIVGKIRRMDWSDLNESSLAGVLAVGFDR</sequence>
<reference evidence="4" key="1">
    <citation type="journal article" date="2021" name="Sci. Rep.">
        <title>Diploid genomic architecture of Nitzschia inconspicua, an elite biomass production diatom.</title>
        <authorList>
            <person name="Oliver A."/>
            <person name="Podell S."/>
            <person name="Pinowska A."/>
            <person name="Traller J.C."/>
            <person name="Smith S.R."/>
            <person name="McClure R."/>
            <person name="Beliaev A."/>
            <person name="Bohutskyi P."/>
            <person name="Hill E.A."/>
            <person name="Rabines A."/>
            <person name="Zheng H."/>
            <person name="Allen L.Z."/>
            <person name="Kuo A."/>
            <person name="Grigoriev I.V."/>
            <person name="Allen A.E."/>
            <person name="Hazlebeck D."/>
            <person name="Allen E.E."/>
        </authorList>
    </citation>
    <scope>NUCLEOTIDE SEQUENCE</scope>
    <source>
        <strain evidence="4">Hildebrandi</strain>
    </source>
</reference>
<comment type="similarity">
    <text evidence="1">Belongs to the class-I pyridoxal-phosphate-dependent aminotransferase family.</text>
</comment>
<keyword evidence="4" id="KW-0808">Transferase</keyword>
<keyword evidence="5" id="KW-1185">Reference proteome</keyword>
<feature type="domain" description="Aminotransferase class I/classII large" evidence="3">
    <location>
        <begin position="130"/>
        <end position="479"/>
    </location>
</feature>
<dbReference type="PANTHER" id="PTHR43795:SF39">
    <property type="entry name" value="AMINOTRANSFERASE CLASS I_CLASSII DOMAIN-CONTAINING PROTEIN"/>
    <property type="match status" value="1"/>
</dbReference>